<feature type="compositionally biased region" description="Basic and acidic residues" evidence="1">
    <location>
        <begin position="229"/>
        <end position="254"/>
    </location>
</feature>
<evidence type="ECO:0000313" key="3">
    <source>
        <dbReference type="Proteomes" id="UP000299102"/>
    </source>
</evidence>
<evidence type="ECO:0000313" key="2">
    <source>
        <dbReference type="EMBL" id="GBP08810.1"/>
    </source>
</evidence>
<feature type="region of interest" description="Disordered" evidence="1">
    <location>
        <begin position="526"/>
        <end position="546"/>
    </location>
</feature>
<feature type="compositionally biased region" description="Polar residues" evidence="1">
    <location>
        <begin position="1223"/>
        <end position="1233"/>
    </location>
</feature>
<evidence type="ECO:0000256" key="1">
    <source>
        <dbReference type="SAM" id="MobiDB-lite"/>
    </source>
</evidence>
<sequence>MPTVTSTKTSSEYILSMRLHKRPDFLFTVPEKILPDAGTVVTVAVAPTVDIGRFEDALRDVLREKLIVRAAYGLSLQRVMREPRTLKSSSSVSTTSLRQLCSKIAAAPNMFSERKCAPVAISPQLSIIYETTDRSASTRSTDVRCDNQIHFKTTAIVHSPKPNSSSKRDIERDERVLKVYELNDLDTIAEDASKTRYDDLDEDILNQLWKEAFVDITDKVQNVSNDAAGDEKTNGNAIGDRRKSSDVNRTDSKNKINGLHAVPETNSDSIINDTPMCYVSTRTKKRRGDIEEKPDLAANGVNVHAIEEFFSQHIRERENGEVVISPSVARRMNKSSSSSGISESFVGIQELLQINDSTYVNAEEVLKVPTVFENIAVITNEMDKHMDKANKNGTDKHVEKYKDDERNPPSRKAITRNTKIDKSKFDTTLVFNSDDIKKTGSTQAEKGEITAKVKKRSKKATIITPLQVNQKISTEDKTVTVGPNKDMKEKSIPSRIQCQKEDTSKGLRKRRTLYYPNLDQIAEQQHDDCDSQNKNINKSNALSKSPGKICSSVLEEIKKEKPRREIRTTRPRRQKSSKAIAIDSSPRTKKMNDMFETVKNSADLNTVRMNTAKLSSCSANDMAVYNFTSDSEENFVTNTSAKSVLPKSNKVLVDKKTRPRSKRRLFTDDTKKTKGRKSRLSKKDNTKTKGKSNNRRSKKSLIDERMRDAATGDLVPTNTSIIFANNIDSEIAEEVLPLKINTPPAIEPIPASVEKSKRNDESNMKKRKKGDQVQDIAEVARKEENNAKNGKVVSVEERREKETSPLPGLVIEAVPSHENVKDSTISSNVFTRIKQFYQNPNDMRENITDTTANITDVEHLDNEIPPEPVAIDVAISKKTVSESAHIETAEDIVVICSDEGVKSEKTIDTLKTSSPIDGHGDSKESPPDPRIFKKPETPRDKETEDLNSEMKKYYSEFYDKLNALYEKDSSVVSKNSFQQLDYELLNPKVVIEKLPINEESMEGIKNRKMQIKDTGTLPVNENKYPELEKEEVNLCYWKKTTCNEAKESQLLPLRKTMPTRLDADLATDGALEMTNLENSYRDTSTALKTSSPKRTNNNLMFDIRRLEVRISPIKNVDFGNPDSAETLVSDVSSEKGKFLRKNVSSKRNVSYRELMNVSRKERQSKLPISGEESIFKKSFHLRSTSATSENSEEDDKDTHRKDNKFVKNLFNRSKDDKTESTSENRQQTLCNNSEEVEEPTPELIFENAFNSLFGKLEERNTKVTAFKKDSHYVFGKLEKPDTTDATISTDRANISNTPNRTAATNLPSRKNRYNYNISQRELRDLTNGIELKNETRNSKTIPCQKYYLRSSDSHSCRSVNKETPGGNTVKLEELRKRTSINQLNLVSSKKRKLAREGQQPESEIGSVAMGTSSSVVHWLEDAMRSTTSDRESIIQKSDENISHILERLDTTLKEINRETSIGYLKASADVLNGLTEMRKQMLGVVKEMIESDVVFGRRRRRTSLTQIVSRISATTLELVKPVINSGKRWTFIKKGQSKWDNRSSDLMADFKKRVDDIITKDAEKKNRMMVVLKQDLLATKAFLSSAWVRSRLTFC</sequence>
<comment type="caution">
    <text evidence="2">The sequence shown here is derived from an EMBL/GenBank/DDBJ whole genome shotgun (WGS) entry which is preliminary data.</text>
</comment>
<reference evidence="2 3" key="1">
    <citation type="journal article" date="2019" name="Commun. Biol.">
        <title>The bagworm genome reveals a unique fibroin gene that provides high tensile strength.</title>
        <authorList>
            <person name="Kono N."/>
            <person name="Nakamura H."/>
            <person name="Ohtoshi R."/>
            <person name="Tomita M."/>
            <person name="Numata K."/>
            <person name="Arakawa K."/>
        </authorList>
    </citation>
    <scope>NUCLEOTIDE SEQUENCE [LARGE SCALE GENOMIC DNA]</scope>
</reference>
<organism evidence="2 3">
    <name type="scientific">Eumeta variegata</name>
    <name type="common">Bagworm moth</name>
    <name type="synonym">Eumeta japonica</name>
    <dbReference type="NCBI Taxonomy" id="151549"/>
    <lineage>
        <taxon>Eukaryota</taxon>
        <taxon>Metazoa</taxon>
        <taxon>Ecdysozoa</taxon>
        <taxon>Arthropoda</taxon>
        <taxon>Hexapoda</taxon>
        <taxon>Insecta</taxon>
        <taxon>Pterygota</taxon>
        <taxon>Neoptera</taxon>
        <taxon>Endopterygota</taxon>
        <taxon>Lepidoptera</taxon>
        <taxon>Glossata</taxon>
        <taxon>Ditrysia</taxon>
        <taxon>Tineoidea</taxon>
        <taxon>Psychidae</taxon>
        <taxon>Oiketicinae</taxon>
        <taxon>Eumeta</taxon>
    </lineage>
</organism>
<feature type="region of interest" description="Disordered" evidence="1">
    <location>
        <begin position="650"/>
        <end position="705"/>
    </location>
</feature>
<proteinExistence type="predicted"/>
<feature type="compositionally biased region" description="Basic and acidic residues" evidence="1">
    <location>
        <begin position="754"/>
        <end position="764"/>
    </location>
</feature>
<dbReference type="OrthoDB" id="7470475at2759"/>
<gene>
    <name evidence="2" type="ORF">EVAR_78217_1</name>
</gene>
<feature type="region of interest" description="Disordered" evidence="1">
    <location>
        <begin position="754"/>
        <end position="773"/>
    </location>
</feature>
<accession>A0A4C1T5G4</accession>
<feature type="compositionally biased region" description="Basic and acidic residues" evidence="1">
    <location>
        <begin position="1196"/>
        <end position="1205"/>
    </location>
</feature>
<feature type="compositionally biased region" description="Basic and acidic residues" evidence="1">
    <location>
        <begin position="1212"/>
        <end position="1222"/>
    </location>
</feature>
<feature type="region of interest" description="Disordered" evidence="1">
    <location>
        <begin position="387"/>
        <end position="412"/>
    </location>
</feature>
<feature type="compositionally biased region" description="Polar residues" evidence="1">
    <location>
        <begin position="532"/>
        <end position="543"/>
    </location>
</feature>
<dbReference type="Proteomes" id="UP000299102">
    <property type="component" value="Unassembled WGS sequence"/>
</dbReference>
<feature type="region of interest" description="Disordered" evidence="1">
    <location>
        <begin position="225"/>
        <end position="260"/>
    </location>
</feature>
<dbReference type="EMBL" id="BGZK01000033">
    <property type="protein sequence ID" value="GBP08810.1"/>
    <property type="molecule type" value="Genomic_DNA"/>
</dbReference>
<feature type="region of interest" description="Disordered" evidence="1">
    <location>
        <begin position="1181"/>
        <end position="1239"/>
    </location>
</feature>
<name>A0A4C1T5G4_EUMVA</name>
<feature type="compositionally biased region" description="Basic and acidic residues" evidence="1">
    <location>
        <begin position="918"/>
        <end position="946"/>
    </location>
</feature>
<feature type="region of interest" description="Disordered" evidence="1">
    <location>
        <begin position="906"/>
        <end position="946"/>
    </location>
</feature>
<feature type="compositionally biased region" description="Basic residues" evidence="1">
    <location>
        <begin position="688"/>
        <end position="699"/>
    </location>
</feature>
<feature type="compositionally biased region" description="Basic and acidic residues" evidence="1">
    <location>
        <begin position="387"/>
        <end position="408"/>
    </location>
</feature>
<keyword evidence="3" id="KW-1185">Reference proteome</keyword>
<feature type="region of interest" description="Disordered" evidence="1">
    <location>
        <begin position="561"/>
        <end position="585"/>
    </location>
</feature>
<protein>
    <submittedName>
        <fullName evidence="2">Uncharacterized protein</fullName>
    </submittedName>
</protein>